<feature type="transmembrane region" description="Helical" evidence="5">
    <location>
        <begin position="231"/>
        <end position="255"/>
    </location>
</feature>
<dbReference type="AlphaFoldDB" id="A0A8B8ED33"/>
<keyword evidence="6" id="KW-0732">Signal</keyword>
<dbReference type="InterPro" id="IPR006029">
    <property type="entry name" value="Neurotrans-gated_channel_TM"/>
</dbReference>
<feature type="transmembrane region" description="Helical" evidence="5">
    <location>
        <begin position="428"/>
        <end position="447"/>
    </location>
</feature>
<feature type="chain" id="PRO_5034554702" evidence="6">
    <location>
        <begin position="19"/>
        <end position="453"/>
    </location>
</feature>
<keyword evidence="9" id="KW-1185">Reference proteome</keyword>
<keyword evidence="4 5" id="KW-0472">Membrane</keyword>
<proteinExistence type="predicted"/>
<dbReference type="InterPro" id="IPR036734">
    <property type="entry name" value="Neur_chan_lig-bd_sf"/>
</dbReference>
<keyword evidence="3 5" id="KW-1133">Transmembrane helix</keyword>
<feature type="transmembrane region" description="Helical" evidence="5">
    <location>
        <begin position="262"/>
        <end position="281"/>
    </location>
</feature>
<evidence type="ECO:0000259" key="7">
    <source>
        <dbReference type="Pfam" id="PF02931"/>
    </source>
</evidence>
<dbReference type="GO" id="GO:0005230">
    <property type="term" value="F:extracellular ligand-gated monoatomic ion channel activity"/>
    <property type="evidence" value="ECO:0007669"/>
    <property type="project" value="InterPro"/>
</dbReference>
<dbReference type="GO" id="GO:0016020">
    <property type="term" value="C:membrane"/>
    <property type="evidence" value="ECO:0007669"/>
    <property type="project" value="UniProtKB-SubCell"/>
</dbReference>
<feature type="domain" description="Neurotransmitter-gated ion-channel transmembrane" evidence="8">
    <location>
        <begin position="237"/>
        <end position="446"/>
    </location>
</feature>
<dbReference type="CDD" id="cd19051">
    <property type="entry name" value="LGIC_TM_cation"/>
    <property type="match status" value="1"/>
</dbReference>
<protein>
    <submittedName>
        <fullName evidence="10">Neuronal acetylcholine receptor subunit beta-3-like</fullName>
    </submittedName>
</protein>
<feature type="domain" description="Neurotransmitter-gated ion-channel ligand-binding" evidence="7">
    <location>
        <begin position="27"/>
        <end position="176"/>
    </location>
</feature>
<organism evidence="9 10">
    <name type="scientific">Crassostrea virginica</name>
    <name type="common">Eastern oyster</name>
    <dbReference type="NCBI Taxonomy" id="6565"/>
    <lineage>
        <taxon>Eukaryota</taxon>
        <taxon>Metazoa</taxon>
        <taxon>Spiralia</taxon>
        <taxon>Lophotrochozoa</taxon>
        <taxon>Mollusca</taxon>
        <taxon>Bivalvia</taxon>
        <taxon>Autobranchia</taxon>
        <taxon>Pteriomorphia</taxon>
        <taxon>Ostreida</taxon>
        <taxon>Ostreoidea</taxon>
        <taxon>Ostreidae</taxon>
        <taxon>Crassostrea</taxon>
    </lineage>
</organism>
<evidence type="ECO:0000256" key="4">
    <source>
        <dbReference type="ARBA" id="ARBA00023136"/>
    </source>
</evidence>
<dbReference type="PANTHER" id="PTHR18945">
    <property type="entry name" value="NEUROTRANSMITTER GATED ION CHANNEL"/>
    <property type="match status" value="1"/>
</dbReference>
<dbReference type="Gene3D" id="2.70.170.10">
    <property type="entry name" value="Neurotransmitter-gated ion-channel ligand-binding domain"/>
    <property type="match status" value="1"/>
</dbReference>
<dbReference type="CDD" id="cd18989">
    <property type="entry name" value="LGIC_ECD_cation"/>
    <property type="match status" value="1"/>
</dbReference>
<dbReference type="Pfam" id="PF02932">
    <property type="entry name" value="Neur_chan_memb"/>
    <property type="match status" value="1"/>
</dbReference>
<evidence type="ECO:0000256" key="3">
    <source>
        <dbReference type="ARBA" id="ARBA00022989"/>
    </source>
</evidence>
<dbReference type="Gene3D" id="1.20.58.390">
    <property type="entry name" value="Neurotransmitter-gated ion-channel transmembrane domain"/>
    <property type="match status" value="1"/>
</dbReference>
<feature type="transmembrane region" description="Helical" evidence="5">
    <location>
        <begin position="293"/>
        <end position="315"/>
    </location>
</feature>
<dbReference type="KEGG" id="cvn:111133700"/>
<evidence type="ECO:0000256" key="2">
    <source>
        <dbReference type="ARBA" id="ARBA00022692"/>
    </source>
</evidence>
<name>A0A8B8ED33_CRAVI</name>
<dbReference type="GeneID" id="111133700"/>
<evidence type="ECO:0000256" key="5">
    <source>
        <dbReference type="SAM" id="Phobius"/>
    </source>
</evidence>
<keyword evidence="2 5" id="KW-0812">Transmembrane</keyword>
<dbReference type="InterPro" id="IPR038050">
    <property type="entry name" value="Neuro_actylchol_rec"/>
</dbReference>
<dbReference type="PRINTS" id="PR00252">
    <property type="entry name" value="NRIONCHANNEL"/>
</dbReference>
<dbReference type="Proteomes" id="UP000694844">
    <property type="component" value="Chromosome 1"/>
</dbReference>
<evidence type="ECO:0000256" key="6">
    <source>
        <dbReference type="SAM" id="SignalP"/>
    </source>
</evidence>
<comment type="subcellular location">
    <subcellularLocation>
        <location evidence="1">Membrane</location>
        <topology evidence="1">Multi-pass membrane protein</topology>
    </subcellularLocation>
</comment>
<dbReference type="SUPFAM" id="SSF63712">
    <property type="entry name" value="Nicotinic receptor ligand binding domain-like"/>
    <property type="match status" value="1"/>
</dbReference>
<dbReference type="InterPro" id="IPR006201">
    <property type="entry name" value="Neur_channel"/>
</dbReference>
<evidence type="ECO:0000313" key="9">
    <source>
        <dbReference type="Proteomes" id="UP000694844"/>
    </source>
</evidence>
<gene>
    <name evidence="10" type="primary">LOC111133700</name>
</gene>
<dbReference type="InterPro" id="IPR036719">
    <property type="entry name" value="Neuro-gated_channel_TM_sf"/>
</dbReference>
<dbReference type="Pfam" id="PF02931">
    <property type="entry name" value="Neur_chan_LBD"/>
    <property type="match status" value="1"/>
</dbReference>
<accession>A0A8B8ED33</accession>
<sequence length="453" mass="52382">MLLTCAATFVWIFSPVTCATLRDVENLYQVLQNRSEYDRHIVPLIDQNQKLFVDFSLMLSASDIEFIEVENKVRIRVDVETLWRDENLHWNASDYGNLTELQIQGDWVWRPDTLIRIPQRGEGMDQILEGDSKELDMVLYDNGMVFRHTTLTVSLFCSIDTTDFPFDEQTFTFILSMQTLGSNLEYTNSSACLHNPLDDGNPRWSDLRVSNVPVRDYPDLKCTVSMRRKPLFFVINIILPVVFLGFLEVLVFLIPADAGEKLSYAVALLLSYSVFVSFVADNIPEDSDHVSDLFYYITIQFFLGAFIIFCTTLQLRLYHRDDEKDIPCFYRCIVKFVSIILCREMKGKNNKVKCSTKEVGDNQKETADPLTVPNKDPPTKYRKTSRVMRRMKTKTDLKDRPQGLVPTGNPDAEVKKLTWHSVSSATDFLLFWVFLSAQIVLNLWFFYPAYKAQ</sequence>
<feature type="signal peptide" evidence="6">
    <location>
        <begin position="1"/>
        <end position="18"/>
    </location>
</feature>
<reference evidence="10" key="2">
    <citation type="submission" date="2025-08" db="UniProtKB">
        <authorList>
            <consortium name="RefSeq"/>
        </authorList>
    </citation>
    <scope>IDENTIFICATION</scope>
    <source>
        <tissue evidence="10">Whole sample</tissue>
    </source>
</reference>
<evidence type="ECO:0000256" key="1">
    <source>
        <dbReference type="ARBA" id="ARBA00004141"/>
    </source>
</evidence>
<evidence type="ECO:0000259" key="8">
    <source>
        <dbReference type="Pfam" id="PF02932"/>
    </source>
</evidence>
<evidence type="ECO:0000313" key="10">
    <source>
        <dbReference type="RefSeq" id="XP_022338025.1"/>
    </source>
</evidence>
<dbReference type="RefSeq" id="XP_022338025.1">
    <property type="nucleotide sequence ID" value="XM_022482317.1"/>
</dbReference>
<dbReference type="SUPFAM" id="SSF90112">
    <property type="entry name" value="Neurotransmitter-gated ion-channel transmembrane pore"/>
    <property type="match status" value="1"/>
</dbReference>
<dbReference type="OrthoDB" id="6137422at2759"/>
<dbReference type="InterPro" id="IPR006202">
    <property type="entry name" value="Neur_chan_lig-bd"/>
</dbReference>
<dbReference type="GO" id="GO:0004888">
    <property type="term" value="F:transmembrane signaling receptor activity"/>
    <property type="evidence" value="ECO:0007669"/>
    <property type="project" value="InterPro"/>
</dbReference>
<reference evidence="9" key="1">
    <citation type="submission" date="2024-06" db="UniProtKB">
        <authorList>
            <consortium name="RefSeq"/>
        </authorList>
    </citation>
    <scope>NUCLEOTIDE SEQUENCE [LARGE SCALE GENOMIC DNA]</scope>
</reference>